<dbReference type="InterPro" id="IPR016447">
    <property type="entry name" value="Translocation_assoc_membrane"/>
</dbReference>
<evidence type="ECO:0000256" key="7">
    <source>
        <dbReference type="ARBA" id="ARBA00023010"/>
    </source>
</evidence>
<feature type="region of interest" description="Disordered" evidence="10">
    <location>
        <begin position="331"/>
        <end position="383"/>
    </location>
</feature>
<dbReference type="RefSeq" id="XP_032825859.1">
    <property type="nucleotide sequence ID" value="XM_032969968.1"/>
</dbReference>
<dbReference type="GO" id="GO:0005789">
    <property type="term" value="C:endoplasmic reticulum membrane"/>
    <property type="evidence" value="ECO:0007669"/>
    <property type="project" value="TreeGrafter"/>
</dbReference>
<keyword evidence="6 11" id="KW-1133">Transmembrane helix</keyword>
<comment type="similarity">
    <text evidence="2">Belongs to the TRAM family.</text>
</comment>
<dbReference type="Proteomes" id="UP001318040">
    <property type="component" value="Chromosome 43"/>
</dbReference>
<evidence type="ECO:0000256" key="9">
    <source>
        <dbReference type="PROSITE-ProRule" id="PRU00205"/>
    </source>
</evidence>
<evidence type="ECO:0000256" key="5">
    <source>
        <dbReference type="ARBA" id="ARBA00022927"/>
    </source>
</evidence>
<dbReference type="PANTHER" id="PTHR12371:SF11">
    <property type="entry name" value="TRANSLOCATING CHAIN-ASSOCIATED MEMBRANE PROTEIN"/>
    <property type="match status" value="1"/>
</dbReference>
<dbReference type="GO" id="GO:0045048">
    <property type="term" value="P:protein insertion into ER membrane"/>
    <property type="evidence" value="ECO:0007669"/>
    <property type="project" value="TreeGrafter"/>
</dbReference>
<keyword evidence="5" id="KW-0653">Protein transport</keyword>
<dbReference type="Pfam" id="PF03798">
    <property type="entry name" value="TRAM_LAG1_CLN8"/>
    <property type="match status" value="1"/>
</dbReference>
<dbReference type="GO" id="GO:0006616">
    <property type="term" value="P:SRP-dependent cotranslational protein targeting to membrane, translocation"/>
    <property type="evidence" value="ECO:0007669"/>
    <property type="project" value="InterPro"/>
</dbReference>
<comment type="subcellular location">
    <subcellularLocation>
        <location evidence="1">Membrane</location>
        <topology evidence="1">Multi-pass membrane protein</topology>
    </subcellularLocation>
</comment>
<reference evidence="14" key="1">
    <citation type="submission" date="2025-08" db="UniProtKB">
        <authorList>
            <consortium name="RefSeq"/>
        </authorList>
    </citation>
    <scope>IDENTIFICATION</scope>
    <source>
        <tissue evidence="14">Sperm</tissue>
    </source>
</reference>
<dbReference type="GeneID" id="116951411"/>
<dbReference type="KEGG" id="pmrn:116951411"/>
<feature type="transmembrane region" description="Helical" evidence="11">
    <location>
        <begin position="248"/>
        <end position="273"/>
    </location>
</feature>
<feature type="transmembrane region" description="Helical" evidence="11">
    <location>
        <begin position="217"/>
        <end position="236"/>
    </location>
</feature>
<evidence type="ECO:0000256" key="3">
    <source>
        <dbReference type="ARBA" id="ARBA00022448"/>
    </source>
</evidence>
<feature type="transmembrane region" description="Helical" evidence="11">
    <location>
        <begin position="21"/>
        <end position="39"/>
    </location>
</feature>
<gene>
    <name evidence="14" type="primary">TRAM1</name>
</gene>
<keyword evidence="3" id="KW-0813">Transport</keyword>
<keyword evidence="13" id="KW-1185">Reference proteome</keyword>
<evidence type="ECO:0000259" key="12">
    <source>
        <dbReference type="PROSITE" id="PS50922"/>
    </source>
</evidence>
<dbReference type="CTD" id="23471"/>
<evidence type="ECO:0000256" key="8">
    <source>
        <dbReference type="ARBA" id="ARBA00023136"/>
    </source>
</evidence>
<dbReference type="PANTHER" id="PTHR12371">
    <property type="entry name" value="TRANSLOCATION ASSOCIATED MEMBRANE PROTEIN"/>
    <property type="match status" value="1"/>
</dbReference>
<sequence length="383" mass="42951">MVLRKKNKSPPVLSHEFMIQNHADIVSCGAMLIALGLVFEVTAKVAVVFITLQYNVTVPASEGQEERVLYQYGPKDAAAALFYALLIIVCHAVLQEYGLDRLNRRLHLSKTKHSKFNESGQLAAFYLVSVGWAAYILLPENDVTRPASLWEGYPHTEMPFLVKFFFIGQLAYWLHAIPELYFQKIKKEDMARQIQYISLYLIHIAAAYVLSLWRLGLVLLLLHYAVELVFHTARILSFYTERVRRLFTVWAVLFVVARLATLTLTVLTVWFGLARSLPQGLDLATGNFNTVTVRMSTLAAVCLTQVWMMWRFLNFQLRRWRESRHAAQAAAAGARKAGGGQGAGGPQLRSGKSRKDAASHVNGAAKSEGDASPRALAKKQKSQ</sequence>
<feature type="domain" description="TLC" evidence="12">
    <location>
        <begin position="114"/>
        <end position="323"/>
    </location>
</feature>
<dbReference type="AlphaFoldDB" id="A0AAJ7X8W6"/>
<accession>A0AAJ7X8W6</accession>
<protein>
    <submittedName>
        <fullName evidence="14">Translocating chain-associated membrane protein 1</fullName>
    </submittedName>
</protein>
<feature type="transmembrane region" description="Helical" evidence="11">
    <location>
        <begin position="194"/>
        <end position="211"/>
    </location>
</feature>
<evidence type="ECO:0000313" key="14">
    <source>
        <dbReference type="RefSeq" id="XP_032825859.1"/>
    </source>
</evidence>
<evidence type="ECO:0000256" key="11">
    <source>
        <dbReference type="SAM" id="Phobius"/>
    </source>
</evidence>
<organism evidence="13 14">
    <name type="scientific">Petromyzon marinus</name>
    <name type="common">Sea lamprey</name>
    <dbReference type="NCBI Taxonomy" id="7757"/>
    <lineage>
        <taxon>Eukaryota</taxon>
        <taxon>Metazoa</taxon>
        <taxon>Chordata</taxon>
        <taxon>Craniata</taxon>
        <taxon>Vertebrata</taxon>
        <taxon>Cyclostomata</taxon>
        <taxon>Hyperoartia</taxon>
        <taxon>Petromyzontiformes</taxon>
        <taxon>Petromyzontidae</taxon>
        <taxon>Petromyzon</taxon>
    </lineage>
</organism>
<keyword evidence="4 9" id="KW-0812">Transmembrane</keyword>
<dbReference type="InterPro" id="IPR006634">
    <property type="entry name" value="TLC-dom"/>
</dbReference>
<feature type="transmembrane region" description="Helical" evidence="11">
    <location>
        <begin position="293"/>
        <end position="313"/>
    </location>
</feature>
<evidence type="ECO:0000313" key="13">
    <source>
        <dbReference type="Proteomes" id="UP001318040"/>
    </source>
</evidence>
<feature type="compositionally biased region" description="Gly residues" evidence="10">
    <location>
        <begin position="336"/>
        <end position="345"/>
    </location>
</feature>
<evidence type="ECO:0000256" key="6">
    <source>
        <dbReference type="ARBA" id="ARBA00022989"/>
    </source>
</evidence>
<dbReference type="PIRSF" id="PIRSF005449">
    <property type="entry name" value="Translocation_assoc_membrane"/>
    <property type="match status" value="1"/>
</dbReference>
<evidence type="ECO:0000256" key="1">
    <source>
        <dbReference type="ARBA" id="ARBA00004141"/>
    </source>
</evidence>
<keyword evidence="7" id="KW-0811">Translocation</keyword>
<keyword evidence="8 9" id="KW-0472">Membrane</keyword>
<feature type="transmembrane region" description="Helical" evidence="11">
    <location>
        <begin position="158"/>
        <end position="182"/>
    </location>
</feature>
<feature type="transmembrane region" description="Helical" evidence="11">
    <location>
        <begin position="77"/>
        <end position="99"/>
    </location>
</feature>
<feature type="transmembrane region" description="Helical" evidence="11">
    <location>
        <begin position="120"/>
        <end position="138"/>
    </location>
</feature>
<dbReference type="SMART" id="SM00724">
    <property type="entry name" value="TLC"/>
    <property type="match status" value="1"/>
</dbReference>
<evidence type="ECO:0000256" key="10">
    <source>
        <dbReference type="SAM" id="MobiDB-lite"/>
    </source>
</evidence>
<evidence type="ECO:0000256" key="4">
    <source>
        <dbReference type="ARBA" id="ARBA00022692"/>
    </source>
</evidence>
<proteinExistence type="inferred from homology"/>
<dbReference type="PROSITE" id="PS50922">
    <property type="entry name" value="TLC"/>
    <property type="match status" value="1"/>
</dbReference>
<name>A0AAJ7X8W6_PETMA</name>
<evidence type="ECO:0000256" key="2">
    <source>
        <dbReference type="ARBA" id="ARBA00005999"/>
    </source>
</evidence>